<accession>A0ABW5A1M0</accession>
<organism evidence="1 2">
    <name type="scientific">Tumebacillus lipolyticus</name>
    <dbReference type="NCBI Taxonomy" id="1280370"/>
    <lineage>
        <taxon>Bacteria</taxon>
        <taxon>Bacillati</taxon>
        <taxon>Bacillota</taxon>
        <taxon>Bacilli</taxon>
        <taxon>Bacillales</taxon>
        <taxon>Alicyclobacillaceae</taxon>
        <taxon>Tumebacillus</taxon>
    </lineage>
</organism>
<proteinExistence type="predicted"/>
<protein>
    <submittedName>
        <fullName evidence="1">Uncharacterized protein</fullName>
    </submittedName>
</protein>
<evidence type="ECO:0000313" key="2">
    <source>
        <dbReference type="Proteomes" id="UP001597343"/>
    </source>
</evidence>
<comment type="caution">
    <text evidence="1">The sequence shown here is derived from an EMBL/GenBank/DDBJ whole genome shotgun (WGS) entry which is preliminary data.</text>
</comment>
<sequence>MMVFEERYGERVTCPHCEANGARFEEIATSEGSFEQVEWQMSTCSRCAADVLYKRVSDLEDVTSLWLADPSGEPLRRYVIFPEPNGRRVLWRMFVEDPLHSLLARQGFYDRHLRPVLPVKRVTVGIRSTQRAGSNQ</sequence>
<evidence type="ECO:0000313" key="1">
    <source>
        <dbReference type="EMBL" id="MFD2171765.1"/>
    </source>
</evidence>
<name>A0ABW5A1M0_9BACL</name>
<dbReference type="EMBL" id="JBHUIO010000011">
    <property type="protein sequence ID" value="MFD2171765.1"/>
    <property type="molecule type" value="Genomic_DNA"/>
</dbReference>
<gene>
    <name evidence="1" type="ORF">ACFSOY_17520</name>
</gene>
<keyword evidence="2" id="KW-1185">Reference proteome</keyword>
<dbReference type="RefSeq" id="WP_386048848.1">
    <property type="nucleotide sequence ID" value="NZ_JBHUIO010000011.1"/>
</dbReference>
<dbReference type="Proteomes" id="UP001597343">
    <property type="component" value="Unassembled WGS sequence"/>
</dbReference>
<reference evidence="2" key="1">
    <citation type="journal article" date="2019" name="Int. J. Syst. Evol. Microbiol.">
        <title>The Global Catalogue of Microorganisms (GCM) 10K type strain sequencing project: providing services to taxonomists for standard genome sequencing and annotation.</title>
        <authorList>
            <consortium name="The Broad Institute Genomics Platform"/>
            <consortium name="The Broad Institute Genome Sequencing Center for Infectious Disease"/>
            <person name="Wu L."/>
            <person name="Ma J."/>
        </authorList>
    </citation>
    <scope>NUCLEOTIDE SEQUENCE [LARGE SCALE GENOMIC DNA]</scope>
    <source>
        <strain evidence="2">CGMCC 1.13574</strain>
    </source>
</reference>